<evidence type="ECO:0000256" key="2">
    <source>
        <dbReference type="ARBA" id="ARBA00022763"/>
    </source>
</evidence>
<dbReference type="InterPro" id="IPR015967">
    <property type="entry name" value="Rcmb_RecR_Znf"/>
</dbReference>
<dbReference type="InterPro" id="IPR000093">
    <property type="entry name" value="DNA_Rcmb_RecR"/>
</dbReference>
<organism evidence="9 10">
    <name type="scientific">Candidatus Merdimorpha stercoravium</name>
    <dbReference type="NCBI Taxonomy" id="2840863"/>
    <lineage>
        <taxon>Bacteria</taxon>
        <taxon>Pseudomonadati</taxon>
        <taxon>Bacteroidota</taxon>
        <taxon>Flavobacteriia</taxon>
        <taxon>Flavobacteriales</taxon>
        <taxon>Candidatus Merdimorpha</taxon>
    </lineage>
</organism>
<dbReference type="GO" id="GO:0003677">
    <property type="term" value="F:DNA binding"/>
    <property type="evidence" value="ECO:0007669"/>
    <property type="project" value="UniProtKB-UniRule"/>
</dbReference>
<evidence type="ECO:0000313" key="10">
    <source>
        <dbReference type="Proteomes" id="UP000824161"/>
    </source>
</evidence>
<proteinExistence type="inferred from homology"/>
<dbReference type="GO" id="GO:0008270">
    <property type="term" value="F:zinc ion binding"/>
    <property type="evidence" value="ECO:0007669"/>
    <property type="project" value="UniProtKB-KW"/>
</dbReference>
<keyword evidence="5 7" id="KW-0233">DNA recombination</keyword>
<keyword evidence="6 7" id="KW-0234">DNA repair</keyword>
<dbReference type="PROSITE" id="PS50880">
    <property type="entry name" value="TOPRIM"/>
    <property type="match status" value="1"/>
</dbReference>
<dbReference type="AlphaFoldDB" id="A0A9D1H9A2"/>
<keyword evidence="2 7" id="KW-0227">DNA damage</keyword>
<dbReference type="HAMAP" id="MF_00017">
    <property type="entry name" value="RecR"/>
    <property type="match status" value="1"/>
</dbReference>
<dbReference type="SUPFAM" id="SSF111304">
    <property type="entry name" value="Recombination protein RecR"/>
    <property type="match status" value="1"/>
</dbReference>
<accession>A0A9D1H9A2</accession>
<sequence length="203" mass="22583">MDYPSKIFSRAVQQIATLPGVGEKTALRMALHLLRQDPEQVRSLAQALTDLTEHIHRCTRCHNLCDAEECDICSDPSRDFSTVCVVEDVRDVMAIEQTGQYRGVYHVLGGRISPMEGIGPSDLQIASLCQRVAQEELSELIFALSSTIEGDTTAYYIYKMLPRKDLRISSIARGVSVGEELQYTDNATLGRSLTNRIPYEGSL</sequence>
<comment type="function">
    <text evidence="7">May play a role in DNA repair. It seems to be involved in an RecBC-independent recombinational process of DNA repair. It may act with RecF and RecO.</text>
</comment>
<dbReference type="Pfam" id="PF21176">
    <property type="entry name" value="RecR_HhH"/>
    <property type="match status" value="1"/>
</dbReference>
<dbReference type="EMBL" id="DVLY01000065">
    <property type="protein sequence ID" value="HIT97756.1"/>
    <property type="molecule type" value="Genomic_DNA"/>
</dbReference>
<comment type="similarity">
    <text evidence="7">Belongs to the RecR family.</text>
</comment>
<keyword evidence="1 7" id="KW-0479">Metal-binding</keyword>
<name>A0A9D1H9A2_9FLAO</name>
<dbReference type="PANTHER" id="PTHR30446:SF0">
    <property type="entry name" value="RECOMBINATION PROTEIN RECR"/>
    <property type="match status" value="1"/>
</dbReference>
<evidence type="ECO:0000256" key="6">
    <source>
        <dbReference type="ARBA" id="ARBA00023204"/>
    </source>
</evidence>
<dbReference type="Gene3D" id="3.30.60.80">
    <property type="match status" value="1"/>
</dbReference>
<evidence type="ECO:0000256" key="3">
    <source>
        <dbReference type="ARBA" id="ARBA00022771"/>
    </source>
</evidence>
<comment type="caution">
    <text evidence="9">The sequence shown here is derived from an EMBL/GenBank/DDBJ whole genome shotgun (WGS) entry which is preliminary data.</text>
</comment>
<dbReference type="InterPro" id="IPR023627">
    <property type="entry name" value="Rcmb_RecR"/>
</dbReference>
<gene>
    <name evidence="7 9" type="primary">recR</name>
    <name evidence="9" type="ORF">IAC44_02860</name>
</gene>
<dbReference type="Gene3D" id="3.40.1360.10">
    <property type="match status" value="1"/>
</dbReference>
<dbReference type="SMART" id="SM00493">
    <property type="entry name" value="TOPRIM"/>
    <property type="match status" value="1"/>
</dbReference>
<reference evidence="9" key="1">
    <citation type="submission" date="2020-10" db="EMBL/GenBank/DDBJ databases">
        <authorList>
            <person name="Gilroy R."/>
        </authorList>
    </citation>
    <scope>NUCLEOTIDE SEQUENCE</scope>
    <source>
        <strain evidence="9">1383</strain>
    </source>
</reference>
<evidence type="ECO:0000256" key="4">
    <source>
        <dbReference type="ARBA" id="ARBA00022833"/>
    </source>
</evidence>
<dbReference type="GO" id="GO:0006281">
    <property type="term" value="P:DNA repair"/>
    <property type="evidence" value="ECO:0007669"/>
    <property type="project" value="UniProtKB-UniRule"/>
</dbReference>
<dbReference type="CDD" id="cd01025">
    <property type="entry name" value="TOPRIM_recR"/>
    <property type="match status" value="1"/>
</dbReference>
<dbReference type="Pfam" id="PF13662">
    <property type="entry name" value="Toprim_4"/>
    <property type="match status" value="1"/>
</dbReference>
<dbReference type="Pfam" id="PF02132">
    <property type="entry name" value="RecR_ZnF"/>
    <property type="match status" value="1"/>
</dbReference>
<dbReference type="NCBIfam" id="TIGR00615">
    <property type="entry name" value="recR"/>
    <property type="match status" value="1"/>
</dbReference>
<evidence type="ECO:0000259" key="8">
    <source>
        <dbReference type="PROSITE" id="PS50880"/>
    </source>
</evidence>
<dbReference type="InterPro" id="IPR006171">
    <property type="entry name" value="TOPRIM_dom"/>
</dbReference>
<keyword evidence="3 7" id="KW-0863">Zinc-finger</keyword>
<protein>
    <recommendedName>
        <fullName evidence="7">Recombination protein RecR</fullName>
    </recommendedName>
</protein>
<dbReference type="Proteomes" id="UP000824161">
    <property type="component" value="Unassembled WGS sequence"/>
</dbReference>
<dbReference type="PANTHER" id="PTHR30446">
    <property type="entry name" value="RECOMBINATION PROTEIN RECR"/>
    <property type="match status" value="1"/>
</dbReference>
<evidence type="ECO:0000256" key="5">
    <source>
        <dbReference type="ARBA" id="ARBA00023172"/>
    </source>
</evidence>
<feature type="zinc finger region" description="C4-type" evidence="7">
    <location>
        <begin position="58"/>
        <end position="73"/>
    </location>
</feature>
<evidence type="ECO:0000256" key="7">
    <source>
        <dbReference type="HAMAP-Rule" id="MF_00017"/>
    </source>
</evidence>
<keyword evidence="4 7" id="KW-0862">Zinc</keyword>
<evidence type="ECO:0000313" key="9">
    <source>
        <dbReference type="EMBL" id="HIT97756.1"/>
    </source>
</evidence>
<dbReference type="InterPro" id="IPR034137">
    <property type="entry name" value="TOPRIM_RecR"/>
</dbReference>
<evidence type="ECO:0000256" key="1">
    <source>
        <dbReference type="ARBA" id="ARBA00022723"/>
    </source>
</evidence>
<dbReference type="PROSITE" id="PS01300">
    <property type="entry name" value="RECR"/>
    <property type="match status" value="1"/>
</dbReference>
<dbReference type="GO" id="GO:0006310">
    <property type="term" value="P:DNA recombination"/>
    <property type="evidence" value="ECO:0007669"/>
    <property type="project" value="UniProtKB-UniRule"/>
</dbReference>
<dbReference type="Pfam" id="PF21175">
    <property type="entry name" value="RecR_C"/>
    <property type="match status" value="1"/>
</dbReference>
<feature type="domain" description="Toprim" evidence="8">
    <location>
        <begin position="81"/>
        <end position="176"/>
    </location>
</feature>
<reference evidence="9" key="2">
    <citation type="journal article" date="2021" name="PeerJ">
        <title>Extensive microbial diversity within the chicken gut microbiome revealed by metagenomics and culture.</title>
        <authorList>
            <person name="Gilroy R."/>
            <person name="Ravi A."/>
            <person name="Getino M."/>
            <person name="Pursley I."/>
            <person name="Horton D.L."/>
            <person name="Alikhan N.F."/>
            <person name="Baker D."/>
            <person name="Gharbi K."/>
            <person name="Hall N."/>
            <person name="Watson M."/>
            <person name="Adriaenssens E.M."/>
            <person name="Foster-Nyarko E."/>
            <person name="Jarju S."/>
            <person name="Secka A."/>
            <person name="Antonio M."/>
            <person name="Oren A."/>
            <person name="Chaudhuri R.R."/>
            <person name="La Ragione R."/>
            <person name="Hildebrand F."/>
            <person name="Pallen M.J."/>
        </authorList>
    </citation>
    <scope>NUCLEOTIDE SEQUENCE</scope>
    <source>
        <strain evidence="9">1383</strain>
    </source>
</reference>
<dbReference type="Gene3D" id="1.10.8.420">
    <property type="entry name" value="RecR Domain 1"/>
    <property type="match status" value="1"/>
</dbReference>